<proteinExistence type="predicted"/>
<gene>
    <name evidence="1" type="ORF">AVEN_48154_1</name>
</gene>
<evidence type="ECO:0000313" key="1">
    <source>
        <dbReference type="EMBL" id="GBM37385.1"/>
    </source>
</evidence>
<dbReference type="AlphaFoldDB" id="A0A4Y2FAW3"/>
<evidence type="ECO:0000313" key="2">
    <source>
        <dbReference type="Proteomes" id="UP000499080"/>
    </source>
</evidence>
<keyword evidence="2" id="KW-1185">Reference proteome</keyword>
<reference evidence="1 2" key="1">
    <citation type="journal article" date="2019" name="Sci. Rep.">
        <title>Orb-weaving spider Araneus ventricosus genome elucidates the spidroin gene catalogue.</title>
        <authorList>
            <person name="Kono N."/>
            <person name="Nakamura H."/>
            <person name="Ohtoshi R."/>
            <person name="Moran D.A.P."/>
            <person name="Shinohara A."/>
            <person name="Yoshida Y."/>
            <person name="Fujiwara M."/>
            <person name="Mori M."/>
            <person name="Tomita M."/>
            <person name="Arakawa K."/>
        </authorList>
    </citation>
    <scope>NUCLEOTIDE SEQUENCE [LARGE SCALE GENOMIC DNA]</scope>
</reference>
<accession>A0A4Y2FAW3</accession>
<name>A0A4Y2FAW3_ARAVE</name>
<dbReference type="EMBL" id="BGPR01000838">
    <property type="protein sequence ID" value="GBM37385.1"/>
    <property type="molecule type" value="Genomic_DNA"/>
</dbReference>
<dbReference type="Proteomes" id="UP000499080">
    <property type="component" value="Unassembled WGS sequence"/>
</dbReference>
<organism evidence="1 2">
    <name type="scientific">Araneus ventricosus</name>
    <name type="common">Orbweaver spider</name>
    <name type="synonym">Epeira ventricosa</name>
    <dbReference type="NCBI Taxonomy" id="182803"/>
    <lineage>
        <taxon>Eukaryota</taxon>
        <taxon>Metazoa</taxon>
        <taxon>Ecdysozoa</taxon>
        <taxon>Arthropoda</taxon>
        <taxon>Chelicerata</taxon>
        <taxon>Arachnida</taxon>
        <taxon>Araneae</taxon>
        <taxon>Araneomorphae</taxon>
        <taxon>Entelegynae</taxon>
        <taxon>Araneoidea</taxon>
        <taxon>Araneidae</taxon>
        <taxon>Araneus</taxon>
    </lineage>
</organism>
<protein>
    <submittedName>
        <fullName evidence="1">Uncharacterized protein</fullName>
    </submittedName>
</protein>
<sequence>MQELAQATNSDRTMRPRWPILGFGAERFQVRNPIPLKILRVYGLLHAKSYAVAKRPPVGVEWKFGEGLPAQVSSSPSDCGSKLRGPFQVPLLLLQNGTLI</sequence>
<comment type="caution">
    <text evidence="1">The sequence shown here is derived from an EMBL/GenBank/DDBJ whole genome shotgun (WGS) entry which is preliminary data.</text>
</comment>